<proteinExistence type="predicted"/>
<keyword evidence="2" id="KW-0812">Transmembrane</keyword>
<protein>
    <submittedName>
        <fullName evidence="3">Uncharacterized protein</fullName>
    </submittedName>
</protein>
<reference evidence="3" key="1">
    <citation type="submission" date="2014-09" db="EMBL/GenBank/DDBJ databases">
        <authorList>
            <person name="Magalhaes I.L.F."/>
            <person name="Oliveira U."/>
            <person name="Santos F.R."/>
            <person name="Vidigal T.H.D.A."/>
            <person name="Brescovit A.D."/>
            <person name="Santos A.J."/>
        </authorList>
    </citation>
    <scope>NUCLEOTIDE SEQUENCE</scope>
    <source>
        <tissue evidence="3">Shoot tissue taken approximately 20 cm above the soil surface</tissue>
    </source>
</reference>
<sequence length="106" mass="10963">MLLSHHHLKSPLPPLVSVHRRRPGVSSMIGGGYLFPASPVALLLVLLQLGGAGTPSPTLGLGFGTRGRFLRCPSPASVVGSPRCSSRRAIPTSPGYITNLPSSSLA</sequence>
<accession>A0A0A8ZIE3</accession>
<feature type="transmembrane region" description="Helical" evidence="2">
    <location>
        <begin position="30"/>
        <end position="49"/>
    </location>
</feature>
<evidence type="ECO:0000256" key="1">
    <source>
        <dbReference type="SAM" id="MobiDB-lite"/>
    </source>
</evidence>
<name>A0A0A8ZIE3_ARUDO</name>
<feature type="region of interest" description="Disordered" evidence="1">
    <location>
        <begin position="75"/>
        <end position="106"/>
    </location>
</feature>
<evidence type="ECO:0000313" key="3">
    <source>
        <dbReference type="EMBL" id="JAD37478.1"/>
    </source>
</evidence>
<evidence type="ECO:0000256" key="2">
    <source>
        <dbReference type="SAM" id="Phobius"/>
    </source>
</evidence>
<keyword evidence="2" id="KW-1133">Transmembrane helix</keyword>
<organism evidence="3">
    <name type="scientific">Arundo donax</name>
    <name type="common">Giant reed</name>
    <name type="synonym">Donax arundinaceus</name>
    <dbReference type="NCBI Taxonomy" id="35708"/>
    <lineage>
        <taxon>Eukaryota</taxon>
        <taxon>Viridiplantae</taxon>
        <taxon>Streptophyta</taxon>
        <taxon>Embryophyta</taxon>
        <taxon>Tracheophyta</taxon>
        <taxon>Spermatophyta</taxon>
        <taxon>Magnoliopsida</taxon>
        <taxon>Liliopsida</taxon>
        <taxon>Poales</taxon>
        <taxon>Poaceae</taxon>
        <taxon>PACMAD clade</taxon>
        <taxon>Arundinoideae</taxon>
        <taxon>Arundineae</taxon>
        <taxon>Arundo</taxon>
    </lineage>
</organism>
<feature type="compositionally biased region" description="Polar residues" evidence="1">
    <location>
        <begin position="95"/>
        <end position="106"/>
    </location>
</feature>
<reference evidence="3" key="2">
    <citation type="journal article" date="2015" name="Data Brief">
        <title>Shoot transcriptome of the giant reed, Arundo donax.</title>
        <authorList>
            <person name="Barrero R.A."/>
            <person name="Guerrero F.D."/>
            <person name="Moolhuijzen P."/>
            <person name="Goolsby J.A."/>
            <person name="Tidwell J."/>
            <person name="Bellgard S.E."/>
            <person name="Bellgard M.I."/>
        </authorList>
    </citation>
    <scope>NUCLEOTIDE SEQUENCE</scope>
    <source>
        <tissue evidence="3">Shoot tissue taken approximately 20 cm above the soil surface</tissue>
    </source>
</reference>
<dbReference type="EMBL" id="GBRH01260417">
    <property type="protein sequence ID" value="JAD37478.1"/>
    <property type="molecule type" value="Transcribed_RNA"/>
</dbReference>
<dbReference type="AlphaFoldDB" id="A0A0A8ZIE3"/>
<keyword evidence="2" id="KW-0472">Membrane</keyword>